<evidence type="ECO:0000313" key="11">
    <source>
        <dbReference type="Proteomes" id="UP000235371"/>
    </source>
</evidence>
<dbReference type="GO" id="GO:0019369">
    <property type="term" value="P:arachidonate metabolic process"/>
    <property type="evidence" value="ECO:0007669"/>
    <property type="project" value="TreeGrafter"/>
</dbReference>
<dbReference type="Gene3D" id="3.40.1090.10">
    <property type="entry name" value="Cytosolic phospholipase A2 catalytic domain"/>
    <property type="match status" value="1"/>
</dbReference>
<feature type="short sequence motif" description="GXSXG" evidence="6">
    <location>
        <begin position="562"/>
        <end position="566"/>
    </location>
</feature>
<dbReference type="EMBL" id="KZ613856">
    <property type="protein sequence ID" value="PMD55307.1"/>
    <property type="molecule type" value="Genomic_DNA"/>
</dbReference>
<evidence type="ECO:0000259" key="8">
    <source>
        <dbReference type="PROSITE" id="PS50089"/>
    </source>
</evidence>
<accession>A0A2J6SX09</accession>
<keyword evidence="4 6" id="KW-0443">Lipid metabolism</keyword>
<dbReference type="GO" id="GO:0016020">
    <property type="term" value="C:membrane"/>
    <property type="evidence" value="ECO:0007669"/>
    <property type="project" value="TreeGrafter"/>
</dbReference>
<evidence type="ECO:0000256" key="5">
    <source>
        <dbReference type="PROSITE-ProRule" id="PRU00175"/>
    </source>
</evidence>
<evidence type="ECO:0000256" key="1">
    <source>
        <dbReference type="ARBA" id="ARBA00022723"/>
    </source>
</evidence>
<dbReference type="Gene3D" id="3.30.40.10">
    <property type="entry name" value="Zinc/RING finger domain, C3HC4 (zinc finger)"/>
    <property type="match status" value="1"/>
</dbReference>
<dbReference type="SUPFAM" id="SSF52151">
    <property type="entry name" value="FabD/lysophospholipase-like"/>
    <property type="match status" value="1"/>
</dbReference>
<dbReference type="Pfam" id="PF01734">
    <property type="entry name" value="Patatin"/>
    <property type="match status" value="1"/>
</dbReference>
<keyword evidence="11" id="KW-1185">Reference proteome</keyword>
<proteinExistence type="predicted"/>
<protein>
    <submittedName>
        <fullName evidence="10">FabD/lysophospholipase-like protein</fullName>
    </submittedName>
</protein>
<evidence type="ECO:0000256" key="4">
    <source>
        <dbReference type="ARBA" id="ARBA00023098"/>
    </source>
</evidence>
<dbReference type="GeneID" id="36583655"/>
<feature type="domain" description="RING-type" evidence="8">
    <location>
        <begin position="460"/>
        <end position="504"/>
    </location>
</feature>
<dbReference type="PROSITE" id="PS00518">
    <property type="entry name" value="ZF_RING_1"/>
    <property type="match status" value="1"/>
</dbReference>
<evidence type="ECO:0000259" key="9">
    <source>
        <dbReference type="PROSITE" id="PS51635"/>
    </source>
</evidence>
<keyword evidence="6" id="KW-0442">Lipid degradation</keyword>
<evidence type="ECO:0000256" key="2">
    <source>
        <dbReference type="ARBA" id="ARBA00022771"/>
    </source>
</evidence>
<dbReference type="PROSITE" id="PS50089">
    <property type="entry name" value="ZF_RING_2"/>
    <property type="match status" value="1"/>
</dbReference>
<dbReference type="GO" id="GO:0008270">
    <property type="term" value="F:zinc ion binding"/>
    <property type="evidence" value="ECO:0007669"/>
    <property type="project" value="UniProtKB-KW"/>
</dbReference>
<dbReference type="RefSeq" id="XP_024732211.1">
    <property type="nucleotide sequence ID" value="XM_024875575.1"/>
</dbReference>
<dbReference type="OrthoDB" id="194358at2759"/>
<dbReference type="Proteomes" id="UP000235371">
    <property type="component" value="Unassembled WGS sequence"/>
</dbReference>
<dbReference type="InterPro" id="IPR002641">
    <property type="entry name" value="PNPLA_dom"/>
</dbReference>
<sequence>MRYCKHTHWLSLATNDGDVFLQSTDRLNTLLEDLPDPDEQCPSLLVFIGNKSKAMAIKELAKTFSPPPRYGRDPSCQSQHDDESSERGQANLNGRRAHGEIHLHIHTPSAFSSRPILLAEGDLPVLDKLRSALVAEKCHETSSRQLNTGTLATPTLSESADKVYFRLLSPFTDVFCFFADDIGNFRPIVQRLALWLDLGQPSTLPKSTRPKVLIVTEQGKDAQSDNELDLRVFKQMLNEETTMDVSEQFSDIRLLSLPTRKGDLSNKARHRELFEHLLNFSDQVREARINTQTLFSAHHFAAFFYYALNHLAATSVEPFNFVSTSRIGNTVARNLKEHLIDFLHNIKTPRKLLEFAIPVIASSILLDSHPPDMHPFSPLEVFRTLYKGICYQVCRAGVLVHEGSSHLILPSGFVKLLEDQFVKQVNAFHRLSNSSSAEWHQGKLSEFTHDWLTLFSNDTCFVCMAGRPQHGLPCGHIICDTCIRRFGAQRDNWTFDVRRCFLCRRETLGVNIKVKPPTATARLLSIDGGGARGIIPLVFLQALEERIGLQYPVQGNFHFVFGTSSGGISALALCHNGWSIEDCIDHFERLAKQAFKLHHFSYFRWFSQLRAILISLVTDGFYPARNLEAVLQEAFGSNKSILDYSSAAAMGTKIGITVSTMKPAPFIFTNYNGLGDREDKKYKNYGVLLGNALVWEIARSTSAAPGIFTPKSIAGLGKFQDGGLKYNNPIKLALKEIKALSPDDPSVKRSTLKVSLGTGKAPDNDPEMYGSSSWWQDLWFFRLFRALWSSIDGQESSDAAHGREANSYAEELKTGGKRRRGEYFRFNVEFGGREPRLDDSSQMPEMKTLARDAMLHSKQLDRLAHCIIAELFVFELALESVPRKENGRYSCTGFILCCHRAGTPAFEGLLGRLSKSSAKFLLRGRTLPGSVRDRSSLARDGNFRKRVCFEVDSKQDLVSLHLREEDSESYNISGSPFSVDWLIEAQGLGRQFGRVDHVKRKRKDHDEGLQRKRQRI</sequence>
<feature type="short sequence motif" description="DGA/G" evidence="6">
    <location>
        <begin position="721"/>
        <end position="723"/>
    </location>
</feature>
<evidence type="ECO:0000313" key="10">
    <source>
        <dbReference type="EMBL" id="PMD55307.1"/>
    </source>
</evidence>
<dbReference type="PROSITE" id="PS51635">
    <property type="entry name" value="PNPLA"/>
    <property type="match status" value="1"/>
</dbReference>
<name>A0A2J6SX09_9HELO</name>
<feature type="region of interest" description="Disordered" evidence="7">
    <location>
        <begin position="63"/>
        <end position="90"/>
    </location>
</feature>
<dbReference type="InterPro" id="IPR013083">
    <property type="entry name" value="Znf_RING/FYVE/PHD"/>
</dbReference>
<dbReference type="InterPro" id="IPR001841">
    <property type="entry name" value="Znf_RING"/>
</dbReference>
<dbReference type="GO" id="GO:0046486">
    <property type="term" value="P:glycerolipid metabolic process"/>
    <property type="evidence" value="ECO:0007669"/>
    <property type="project" value="UniProtKB-ARBA"/>
</dbReference>
<evidence type="ECO:0000256" key="7">
    <source>
        <dbReference type="SAM" id="MobiDB-lite"/>
    </source>
</evidence>
<keyword evidence="3" id="KW-0862">Zinc</keyword>
<dbReference type="GO" id="GO:0047499">
    <property type="term" value="F:calcium-independent phospholipase A2 activity"/>
    <property type="evidence" value="ECO:0007669"/>
    <property type="project" value="TreeGrafter"/>
</dbReference>
<organism evidence="10 11">
    <name type="scientific">Hyaloscypha bicolor E</name>
    <dbReference type="NCBI Taxonomy" id="1095630"/>
    <lineage>
        <taxon>Eukaryota</taxon>
        <taxon>Fungi</taxon>
        <taxon>Dikarya</taxon>
        <taxon>Ascomycota</taxon>
        <taxon>Pezizomycotina</taxon>
        <taxon>Leotiomycetes</taxon>
        <taxon>Helotiales</taxon>
        <taxon>Hyaloscyphaceae</taxon>
        <taxon>Hyaloscypha</taxon>
        <taxon>Hyaloscypha bicolor</taxon>
    </lineage>
</organism>
<dbReference type="AlphaFoldDB" id="A0A2J6SX09"/>
<keyword evidence="6" id="KW-0378">Hydrolase</keyword>
<dbReference type="CDD" id="cd07199">
    <property type="entry name" value="Pat17_PNPLA8_PNPLA9_like"/>
    <property type="match status" value="1"/>
</dbReference>
<dbReference type="InterPro" id="IPR017907">
    <property type="entry name" value="Znf_RING_CS"/>
</dbReference>
<keyword evidence="2 5" id="KW-0863">Zinc-finger</keyword>
<feature type="domain" description="PNPLA" evidence="9">
    <location>
        <begin position="524"/>
        <end position="734"/>
    </location>
</feature>
<reference evidence="10 11" key="1">
    <citation type="submission" date="2016-04" db="EMBL/GenBank/DDBJ databases">
        <title>A degradative enzymes factory behind the ericoid mycorrhizal symbiosis.</title>
        <authorList>
            <consortium name="DOE Joint Genome Institute"/>
            <person name="Martino E."/>
            <person name="Morin E."/>
            <person name="Grelet G."/>
            <person name="Kuo A."/>
            <person name="Kohler A."/>
            <person name="Daghino S."/>
            <person name="Barry K."/>
            <person name="Choi C."/>
            <person name="Cichocki N."/>
            <person name="Clum A."/>
            <person name="Copeland A."/>
            <person name="Hainaut M."/>
            <person name="Haridas S."/>
            <person name="Labutti K."/>
            <person name="Lindquist E."/>
            <person name="Lipzen A."/>
            <person name="Khouja H.-R."/>
            <person name="Murat C."/>
            <person name="Ohm R."/>
            <person name="Olson A."/>
            <person name="Spatafora J."/>
            <person name="Veneault-Fourrey C."/>
            <person name="Henrissat B."/>
            <person name="Grigoriev I."/>
            <person name="Martin F."/>
            <person name="Perotto S."/>
        </authorList>
    </citation>
    <scope>NUCLEOTIDE SEQUENCE [LARGE SCALE GENOMIC DNA]</scope>
    <source>
        <strain evidence="10 11">E</strain>
    </source>
</reference>
<dbReference type="PANTHER" id="PTHR24185">
    <property type="entry name" value="CALCIUM-INDEPENDENT PHOSPHOLIPASE A2-GAMMA"/>
    <property type="match status" value="1"/>
</dbReference>
<feature type="active site" description="Proton acceptor" evidence="6">
    <location>
        <position position="721"/>
    </location>
</feature>
<dbReference type="PANTHER" id="PTHR24185:SF8">
    <property type="entry name" value="PNPLA DOMAIN-CONTAINING PROTEIN"/>
    <property type="match status" value="1"/>
</dbReference>
<dbReference type="GO" id="GO:0016042">
    <property type="term" value="P:lipid catabolic process"/>
    <property type="evidence" value="ECO:0007669"/>
    <property type="project" value="UniProtKB-UniRule"/>
</dbReference>
<feature type="short sequence motif" description="GXGXXG" evidence="6">
    <location>
        <begin position="528"/>
        <end position="533"/>
    </location>
</feature>
<dbReference type="InParanoid" id="A0A2J6SX09"/>
<evidence type="ECO:0000256" key="6">
    <source>
        <dbReference type="PROSITE-ProRule" id="PRU01161"/>
    </source>
</evidence>
<dbReference type="InterPro" id="IPR016035">
    <property type="entry name" value="Acyl_Trfase/lysoPLipase"/>
</dbReference>
<dbReference type="SUPFAM" id="SSF57850">
    <property type="entry name" value="RING/U-box"/>
    <property type="match status" value="1"/>
</dbReference>
<evidence type="ECO:0000256" key="3">
    <source>
        <dbReference type="ARBA" id="ARBA00022833"/>
    </source>
</evidence>
<gene>
    <name evidence="10" type="ORF">K444DRAFT_538858</name>
</gene>
<keyword evidence="1" id="KW-0479">Metal-binding</keyword>
<feature type="active site" description="Nucleophile" evidence="6">
    <location>
        <position position="564"/>
    </location>
</feature>